<dbReference type="PANTHER" id="PTHR31232:SF43">
    <property type="entry name" value="S-PROTEIN HOMOLOG 29-RELATED"/>
    <property type="match status" value="1"/>
</dbReference>
<dbReference type="GO" id="GO:0005576">
    <property type="term" value="C:extracellular region"/>
    <property type="evidence" value="ECO:0007669"/>
    <property type="project" value="UniProtKB-SubCell"/>
</dbReference>
<accession>A0A8T0CU47</accession>
<keyword evidence="4 6" id="KW-0964">Secreted</keyword>
<gene>
    <name evidence="7" type="ORF">BT93_L0736</name>
</gene>
<dbReference type="EMBL" id="MU089767">
    <property type="protein sequence ID" value="KAF7849485.1"/>
    <property type="molecule type" value="Genomic_DNA"/>
</dbReference>
<dbReference type="AlphaFoldDB" id="A0A8T0CU47"/>
<evidence type="ECO:0000256" key="6">
    <source>
        <dbReference type="RuleBase" id="RU367044"/>
    </source>
</evidence>
<evidence type="ECO:0000313" key="7">
    <source>
        <dbReference type="EMBL" id="KAF7849485.1"/>
    </source>
</evidence>
<keyword evidence="5 6" id="KW-0732">Signal</keyword>
<comment type="caution">
    <text evidence="7">The sequence shown here is derived from an EMBL/GenBank/DDBJ whole genome shotgun (WGS) entry which is preliminary data.</text>
</comment>
<proteinExistence type="inferred from homology"/>
<name>A0A8T0CU47_CORYI</name>
<dbReference type="PANTHER" id="PTHR31232">
    <property type="match status" value="1"/>
</dbReference>
<dbReference type="Gramene" id="rna-gnl|WGS:JABURB|Cocit.L0736.1">
    <property type="protein sequence ID" value="cds-KAF7849485.1"/>
    <property type="gene ID" value="gene-BT93_L0736"/>
</dbReference>
<comment type="subcellular location">
    <subcellularLocation>
        <location evidence="1 6">Secreted</location>
    </subcellularLocation>
</comment>
<feature type="signal peptide" evidence="6">
    <location>
        <begin position="1"/>
        <end position="24"/>
    </location>
</feature>
<evidence type="ECO:0000256" key="5">
    <source>
        <dbReference type="ARBA" id="ARBA00022729"/>
    </source>
</evidence>
<dbReference type="Proteomes" id="UP000806378">
    <property type="component" value="Unassembled WGS sequence"/>
</dbReference>
<dbReference type="OrthoDB" id="1900999at2759"/>
<comment type="similarity">
    <text evidence="2 6">Belongs to the plant self-incompatibility (S1) protein family.</text>
</comment>
<dbReference type="InterPro" id="IPR010264">
    <property type="entry name" value="Self-incomp_S1"/>
</dbReference>
<dbReference type="Pfam" id="PF05938">
    <property type="entry name" value="Self-incomp_S1"/>
    <property type="match status" value="1"/>
</dbReference>
<dbReference type="GO" id="GO:0060320">
    <property type="term" value="P:rejection of self pollen"/>
    <property type="evidence" value="ECO:0007669"/>
    <property type="project" value="UniProtKB-KW"/>
</dbReference>
<keyword evidence="3 6" id="KW-0713">Self-incompatibility</keyword>
<reference evidence="7" key="1">
    <citation type="submission" date="2020-05" db="EMBL/GenBank/DDBJ databases">
        <title>WGS assembly of Corymbia citriodora subspecies variegata.</title>
        <authorList>
            <person name="Barry K."/>
            <person name="Hundley H."/>
            <person name="Shu S."/>
            <person name="Jenkins J."/>
            <person name="Grimwood J."/>
            <person name="Baten A."/>
        </authorList>
    </citation>
    <scope>NUCLEOTIDE SEQUENCE</scope>
    <source>
        <strain evidence="7">CV2-018</strain>
    </source>
</reference>
<evidence type="ECO:0000313" key="8">
    <source>
        <dbReference type="Proteomes" id="UP000806378"/>
    </source>
</evidence>
<protein>
    <recommendedName>
        <fullName evidence="6">S-protein homolog</fullName>
    </recommendedName>
</protein>
<evidence type="ECO:0000256" key="3">
    <source>
        <dbReference type="ARBA" id="ARBA00022471"/>
    </source>
</evidence>
<feature type="chain" id="PRO_5035960523" description="S-protein homolog" evidence="6">
    <location>
        <begin position="25"/>
        <end position="141"/>
    </location>
</feature>
<organism evidence="7 8">
    <name type="scientific">Corymbia citriodora subsp. variegata</name>
    <dbReference type="NCBI Taxonomy" id="360336"/>
    <lineage>
        <taxon>Eukaryota</taxon>
        <taxon>Viridiplantae</taxon>
        <taxon>Streptophyta</taxon>
        <taxon>Embryophyta</taxon>
        <taxon>Tracheophyta</taxon>
        <taxon>Spermatophyta</taxon>
        <taxon>Magnoliopsida</taxon>
        <taxon>eudicotyledons</taxon>
        <taxon>Gunneridae</taxon>
        <taxon>Pentapetalae</taxon>
        <taxon>rosids</taxon>
        <taxon>malvids</taxon>
        <taxon>Myrtales</taxon>
        <taxon>Myrtaceae</taxon>
        <taxon>Myrtoideae</taxon>
        <taxon>Eucalypteae</taxon>
        <taxon>Corymbia</taxon>
    </lineage>
</organism>
<sequence>MSEPSKVVLRSVCVLMLSGRVCQAVQTDIFKHARATVNITNGLPDGVALTFNCKSKDDNLGVQVIAPNLSWAFIFRPNAIFRNTLFFCSFAWSNQFRHFDIYDEDVVPNGPCQYNYNSQKYDLCYPRNPSAALQKRPIREP</sequence>
<keyword evidence="8" id="KW-1185">Reference proteome</keyword>
<evidence type="ECO:0000256" key="2">
    <source>
        <dbReference type="ARBA" id="ARBA00005581"/>
    </source>
</evidence>
<evidence type="ECO:0000256" key="1">
    <source>
        <dbReference type="ARBA" id="ARBA00004613"/>
    </source>
</evidence>
<evidence type="ECO:0000256" key="4">
    <source>
        <dbReference type="ARBA" id="ARBA00022525"/>
    </source>
</evidence>